<dbReference type="Proteomes" id="UP000745859">
    <property type="component" value="Unassembled WGS sequence"/>
</dbReference>
<keyword evidence="3" id="KW-0997">Cell inner membrane</keyword>
<feature type="transmembrane region" description="Helical" evidence="7">
    <location>
        <begin position="366"/>
        <end position="392"/>
    </location>
</feature>
<evidence type="ECO:0000256" key="5">
    <source>
        <dbReference type="ARBA" id="ARBA00022989"/>
    </source>
</evidence>
<feature type="transmembrane region" description="Helical" evidence="7">
    <location>
        <begin position="321"/>
        <end position="338"/>
    </location>
</feature>
<feature type="transmembrane region" description="Helical" evidence="7">
    <location>
        <begin position="61"/>
        <end position="81"/>
    </location>
</feature>
<keyword evidence="6 7" id="KW-0472">Membrane</keyword>
<dbReference type="PANTHER" id="PTHR33362">
    <property type="entry name" value="SIALIC ACID TRAP TRANSPORTER PERMEASE PROTEIN SIAT-RELATED"/>
    <property type="match status" value="1"/>
</dbReference>
<feature type="transmembrane region" description="Helical" evidence="7">
    <location>
        <begin position="224"/>
        <end position="244"/>
    </location>
</feature>
<evidence type="ECO:0000313" key="9">
    <source>
        <dbReference type="EMBL" id="NIJ46248.1"/>
    </source>
</evidence>
<name>A0ABX0UCY7_9FLAO</name>
<sequence>MSIAVIGVITLFVILFALLLLKVPVSYSVGIATTVTLLISLPWLPAVTTIMQQMTTGIDSFALLAIPFFILAGDIMNSGGIANRLVNFSKSLVGSFPGGLLYVNIISAMFFGAVSGSAAASASAIGGILAKRMEKENYPKPFSASLNITSSTVGLIIPPSNVLIVFALASAGAASVEALFLAGYLPGILLGLAFITWAAIVAVKRKFPKEERVPFKQLWNDFRRAVLSILMIIVVVGGIVFGVFTATEGAVIAVVYALVLSFVYQEIKVKDLGAVIVKSSKTVAVVMFLISTSMALSWLFAYNEIPQMISGFMLSNFDSPIFMLLAINITLLIVGTFMDMTPAVLIFTPIFLPIVTQIGMDPVHFGIVMVLNLCIGLCTPPVGTLLFIGSGVAGVEVSKVIKPLLPFLAVMVFVLLLVTFIPGISMFLPNLFGK</sequence>
<dbReference type="PANTHER" id="PTHR33362:SF2">
    <property type="entry name" value="TRAP TRANSPORTER LARGE PERMEASE PROTEIN"/>
    <property type="match status" value="1"/>
</dbReference>
<comment type="subcellular location">
    <subcellularLocation>
        <location evidence="1">Cell inner membrane</location>
        <topology evidence="1">Multi-pass membrane protein</topology>
    </subcellularLocation>
</comment>
<feature type="transmembrane region" description="Helical" evidence="7">
    <location>
        <begin position="101"/>
        <end position="130"/>
    </location>
</feature>
<feature type="transmembrane region" description="Helical" evidence="7">
    <location>
        <begin position="343"/>
        <end position="360"/>
    </location>
</feature>
<feature type="domain" description="TRAP C4-dicarboxylate transport system permease DctM subunit" evidence="8">
    <location>
        <begin position="12"/>
        <end position="424"/>
    </location>
</feature>
<evidence type="ECO:0000256" key="1">
    <source>
        <dbReference type="ARBA" id="ARBA00004429"/>
    </source>
</evidence>
<evidence type="ECO:0000256" key="4">
    <source>
        <dbReference type="ARBA" id="ARBA00022692"/>
    </source>
</evidence>
<organism evidence="9 10">
    <name type="scientific">Wenyingzhuangia heitensis</name>
    <dbReference type="NCBI Taxonomy" id="1487859"/>
    <lineage>
        <taxon>Bacteria</taxon>
        <taxon>Pseudomonadati</taxon>
        <taxon>Bacteroidota</taxon>
        <taxon>Flavobacteriia</taxon>
        <taxon>Flavobacteriales</taxon>
        <taxon>Flavobacteriaceae</taxon>
        <taxon>Wenyingzhuangia</taxon>
    </lineage>
</organism>
<comment type="caution">
    <text evidence="9">The sequence shown here is derived from an EMBL/GenBank/DDBJ whole genome shotgun (WGS) entry which is preliminary data.</text>
</comment>
<feature type="transmembrane region" description="Helical" evidence="7">
    <location>
        <begin position="151"/>
        <end position="173"/>
    </location>
</feature>
<keyword evidence="5 7" id="KW-1133">Transmembrane helix</keyword>
<feature type="transmembrane region" description="Helical" evidence="7">
    <location>
        <begin position="27"/>
        <end position="49"/>
    </location>
</feature>
<accession>A0ABX0UCY7</accession>
<dbReference type="RefSeq" id="WP_167189979.1">
    <property type="nucleotide sequence ID" value="NZ_JAASQL010000005.1"/>
</dbReference>
<dbReference type="NCBIfam" id="TIGR00786">
    <property type="entry name" value="dctM"/>
    <property type="match status" value="1"/>
</dbReference>
<evidence type="ECO:0000256" key="3">
    <source>
        <dbReference type="ARBA" id="ARBA00022519"/>
    </source>
</evidence>
<keyword evidence="4 7" id="KW-0812">Transmembrane</keyword>
<evidence type="ECO:0000256" key="2">
    <source>
        <dbReference type="ARBA" id="ARBA00022475"/>
    </source>
</evidence>
<dbReference type="InterPro" id="IPR010656">
    <property type="entry name" value="DctM"/>
</dbReference>
<dbReference type="Pfam" id="PF06808">
    <property type="entry name" value="DctM"/>
    <property type="match status" value="1"/>
</dbReference>
<protein>
    <submittedName>
        <fullName evidence="9">Tripartite ATP-independent transporter DctM subunit</fullName>
    </submittedName>
</protein>
<dbReference type="EMBL" id="JAASQL010000005">
    <property type="protein sequence ID" value="NIJ46248.1"/>
    <property type="molecule type" value="Genomic_DNA"/>
</dbReference>
<evidence type="ECO:0000313" key="10">
    <source>
        <dbReference type="Proteomes" id="UP000745859"/>
    </source>
</evidence>
<evidence type="ECO:0000256" key="6">
    <source>
        <dbReference type="ARBA" id="ARBA00023136"/>
    </source>
</evidence>
<evidence type="ECO:0000256" key="7">
    <source>
        <dbReference type="SAM" id="Phobius"/>
    </source>
</evidence>
<reference evidence="9 10" key="1">
    <citation type="submission" date="2020-03" db="EMBL/GenBank/DDBJ databases">
        <title>Genomic Encyclopedia of Type Strains, Phase IV (KMG-IV): sequencing the most valuable type-strain genomes for metagenomic binning, comparative biology and taxonomic classification.</title>
        <authorList>
            <person name="Goeker M."/>
        </authorList>
    </citation>
    <scope>NUCLEOTIDE SEQUENCE [LARGE SCALE GENOMIC DNA]</scope>
    <source>
        <strain evidence="9 10">DSM 101599</strain>
    </source>
</reference>
<gene>
    <name evidence="9" type="ORF">FHR24_002732</name>
</gene>
<feature type="transmembrane region" description="Helical" evidence="7">
    <location>
        <begin position="404"/>
        <end position="428"/>
    </location>
</feature>
<keyword evidence="2" id="KW-1003">Cell membrane</keyword>
<proteinExistence type="predicted"/>
<feature type="transmembrane region" description="Helical" evidence="7">
    <location>
        <begin position="5"/>
        <end position="21"/>
    </location>
</feature>
<feature type="transmembrane region" description="Helical" evidence="7">
    <location>
        <begin position="279"/>
        <end position="301"/>
    </location>
</feature>
<feature type="transmembrane region" description="Helical" evidence="7">
    <location>
        <begin position="179"/>
        <end position="203"/>
    </location>
</feature>
<keyword evidence="10" id="KW-1185">Reference proteome</keyword>
<dbReference type="InterPro" id="IPR004681">
    <property type="entry name" value="TRAP_DctM"/>
</dbReference>
<dbReference type="PIRSF" id="PIRSF006066">
    <property type="entry name" value="HI0050"/>
    <property type="match status" value="1"/>
</dbReference>
<evidence type="ECO:0000259" key="8">
    <source>
        <dbReference type="Pfam" id="PF06808"/>
    </source>
</evidence>
<feature type="transmembrane region" description="Helical" evidence="7">
    <location>
        <begin position="250"/>
        <end position="267"/>
    </location>
</feature>